<sequence length="451" mass="49668">MYESVETPSTRTESFRIKTLFRALPKLLASAAVLFPISAATLHAELPTDLEIQSSRLSMNAYGANLNDHETGYIKSLIAKDYPTPSIILHGIGRGLPINDIVYHLVKSDPESGLEIYQQAMDLLPSLPGWVCEQSIASKNRFYERYSASQLGASKSIQAVAGKYFSTSARLNGMSNRKGELQVNIDELLEIANREKKGSNGDAWWYKSAKNPSTPQLPILISLYQKDKHVVVDADVEALKQHKASGTNTLPVKFIYNAEILLPTSHVEPSVAKAMRSRIGGVSLANYAGGRYIDTNDNRTSASEVLYIYDAQRLRVTPPREWRQLDHHVNAKTSELMALFPIPEKSSIPGNKWNKIARQLKNNGFEKPVMITVYGDTMERWIDDAEWVAVANSLGVKYIPAVFFYHETERYTCDSPAACGAGICGSALAAGAGIGTCKPVVYPPPPSSSQD</sequence>
<name>A0A0B0HEM7_SOVGS</name>
<organism evidence="1 2">
    <name type="scientific">Solemya velum gill symbiont</name>
    <dbReference type="NCBI Taxonomy" id="2340"/>
    <lineage>
        <taxon>Bacteria</taxon>
        <taxon>Pseudomonadati</taxon>
        <taxon>Pseudomonadota</taxon>
        <taxon>Gammaproteobacteria</taxon>
        <taxon>sulfur-oxidizing symbionts</taxon>
    </lineage>
</organism>
<comment type="caution">
    <text evidence="1">The sequence shown here is derived from an EMBL/GenBank/DDBJ whole genome shotgun (WGS) entry which is preliminary data.</text>
</comment>
<gene>
    <name evidence="1" type="ORF">JV46_13460</name>
</gene>
<dbReference type="AlphaFoldDB" id="A0A0B0HEM7"/>
<keyword evidence="2" id="KW-1185">Reference proteome</keyword>
<dbReference type="EMBL" id="JRAA01000001">
    <property type="protein sequence ID" value="KHF25881.1"/>
    <property type="molecule type" value="Genomic_DNA"/>
</dbReference>
<dbReference type="Proteomes" id="UP000030856">
    <property type="component" value="Unassembled WGS sequence"/>
</dbReference>
<accession>A0A0B0HEM7</accession>
<evidence type="ECO:0000313" key="2">
    <source>
        <dbReference type="Proteomes" id="UP000030856"/>
    </source>
</evidence>
<evidence type="ECO:0000313" key="1">
    <source>
        <dbReference type="EMBL" id="KHF25881.1"/>
    </source>
</evidence>
<protein>
    <submittedName>
        <fullName evidence="1">Uncharacterized protein</fullName>
    </submittedName>
</protein>
<dbReference type="STRING" id="2340.JV46_13460"/>
<dbReference type="RefSeq" id="WP_043115569.1">
    <property type="nucleotide sequence ID" value="NZ_JRAA01000001.1"/>
</dbReference>
<proteinExistence type="predicted"/>
<reference evidence="1 2" key="1">
    <citation type="journal article" date="2014" name="BMC Genomics">
        <title>The genome of the intracellular bacterium of the coastal bivalve, Solemya velum: a blueprint for thriving in and out of symbiosis.</title>
        <authorList>
            <person name="Dmytrenko O."/>
            <person name="Russell S.L."/>
            <person name="Loo W.T."/>
            <person name="Fontanez K.M."/>
            <person name="Liao L."/>
            <person name="Roeselers G."/>
            <person name="Sharma R."/>
            <person name="Stewart F.J."/>
            <person name="Newton I.L."/>
            <person name="Woyke T."/>
            <person name="Wu D."/>
            <person name="Lang J.M."/>
            <person name="Eisen J.A."/>
            <person name="Cavanaugh C.M."/>
        </authorList>
    </citation>
    <scope>NUCLEOTIDE SEQUENCE [LARGE SCALE GENOMIC DNA]</scope>
    <source>
        <strain evidence="1 2">WH</strain>
    </source>
</reference>
<dbReference type="OrthoDB" id="9893357at2"/>